<gene>
    <name evidence="1" type="ORF">BDM02DRAFT_3189899</name>
</gene>
<evidence type="ECO:0000313" key="1">
    <source>
        <dbReference type="EMBL" id="KAF9645215.1"/>
    </source>
</evidence>
<dbReference type="EMBL" id="MU118099">
    <property type="protein sequence ID" value="KAF9645215.1"/>
    <property type="molecule type" value="Genomic_DNA"/>
</dbReference>
<proteinExistence type="predicted"/>
<accession>A0ACB6Z660</accession>
<reference evidence="1" key="2">
    <citation type="journal article" date="2020" name="Nat. Commun.">
        <title>Large-scale genome sequencing of mycorrhizal fungi provides insights into the early evolution of symbiotic traits.</title>
        <authorList>
            <person name="Miyauchi S."/>
            <person name="Kiss E."/>
            <person name="Kuo A."/>
            <person name="Drula E."/>
            <person name="Kohler A."/>
            <person name="Sanchez-Garcia M."/>
            <person name="Morin E."/>
            <person name="Andreopoulos B."/>
            <person name="Barry K.W."/>
            <person name="Bonito G."/>
            <person name="Buee M."/>
            <person name="Carver A."/>
            <person name="Chen C."/>
            <person name="Cichocki N."/>
            <person name="Clum A."/>
            <person name="Culley D."/>
            <person name="Crous P.W."/>
            <person name="Fauchery L."/>
            <person name="Girlanda M."/>
            <person name="Hayes R.D."/>
            <person name="Keri Z."/>
            <person name="LaButti K."/>
            <person name="Lipzen A."/>
            <person name="Lombard V."/>
            <person name="Magnuson J."/>
            <person name="Maillard F."/>
            <person name="Murat C."/>
            <person name="Nolan M."/>
            <person name="Ohm R.A."/>
            <person name="Pangilinan J."/>
            <person name="Pereira M.F."/>
            <person name="Perotto S."/>
            <person name="Peter M."/>
            <person name="Pfister S."/>
            <person name="Riley R."/>
            <person name="Sitrit Y."/>
            <person name="Stielow J.B."/>
            <person name="Szollosi G."/>
            <person name="Zifcakova L."/>
            <person name="Stursova M."/>
            <person name="Spatafora J.W."/>
            <person name="Tedersoo L."/>
            <person name="Vaario L.M."/>
            <person name="Yamada A."/>
            <person name="Yan M."/>
            <person name="Wang P."/>
            <person name="Xu J."/>
            <person name="Bruns T."/>
            <person name="Baldrian P."/>
            <person name="Vilgalys R."/>
            <person name="Dunand C."/>
            <person name="Henrissat B."/>
            <person name="Grigoriev I.V."/>
            <person name="Hibbett D."/>
            <person name="Nagy L.G."/>
            <person name="Martin F.M."/>
        </authorList>
    </citation>
    <scope>NUCLEOTIDE SEQUENCE</scope>
    <source>
        <strain evidence="1">P2</strain>
    </source>
</reference>
<comment type="caution">
    <text evidence="1">The sequence shown here is derived from an EMBL/GenBank/DDBJ whole genome shotgun (WGS) entry which is preliminary data.</text>
</comment>
<protein>
    <submittedName>
        <fullName evidence="1">Kinase-like protein</fullName>
    </submittedName>
</protein>
<keyword evidence="2" id="KW-1185">Reference proteome</keyword>
<organism evidence="1 2">
    <name type="scientific">Thelephora ganbajun</name>
    <name type="common">Ganba fungus</name>
    <dbReference type="NCBI Taxonomy" id="370292"/>
    <lineage>
        <taxon>Eukaryota</taxon>
        <taxon>Fungi</taxon>
        <taxon>Dikarya</taxon>
        <taxon>Basidiomycota</taxon>
        <taxon>Agaricomycotina</taxon>
        <taxon>Agaricomycetes</taxon>
        <taxon>Thelephorales</taxon>
        <taxon>Thelephoraceae</taxon>
        <taxon>Thelephora</taxon>
    </lineage>
</organism>
<evidence type="ECO:0000313" key="2">
    <source>
        <dbReference type="Proteomes" id="UP000886501"/>
    </source>
</evidence>
<name>A0ACB6Z660_THEGA</name>
<dbReference type="Proteomes" id="UP000886501">
    <property type="component" value="Unassembled WGS sequence"/>
</dbReference>
<reference evidence="1" key="1">
    <citation type="submission" date="2019-10" db="EMBL/GenBank/DDBJ databases">
        <authorList>
            <consortium name="DOE Joint Genome Institute"/>
            <person name="Kuo A."/>
            <person name="Miyauchi S."/>
            <person name="Kiss E."/>
            <person name="Drula E."/>
            <person name="Kohler A."/>
            <person name="Sanchez-Garcia M."/>
            <person name="Andreopoulos B."/>
            <person name="Barry K.W."/>
            <person name="Bonito G."/>
            <person name="Buee M."/>
            <person name="Carver A."/>
            <person name="Chen C."/>
            <person name="Cichocki N."/>
            <person name="Clum A."/>
            <person name="Culley D."/>
            <person name="Crous P.W."/>
            <person name="Fauchery L."/>
            <person name="Girlanda M."/>
            <person name="Hayes R."/>
            <person name="Keri Z."/>
            <person name="Labutti K."/>
            <person name="Lipzen A."/>
            <person name="Lombard V."/>
            <person name="Magnuson J."/>
            <person name="Maillard F."/>
            <person name="Morin E."/>
            <person name="Murat C."/>
            <person name="Nolan M."/>
            <person name="Ohm R."/>
            <person name="Pangilinan J."/>
            <person name="Pereira M."/>
            <person name="Perotto S."/>
            <person name="Peter M."/>
            <person name="Riley R."/>
            <person name="Sitrit Y."/>
            <person name="Stielow B."/>
            <person name="Szollosi G."/>
            <person name="Zifcakova L."/>
            <person name="Stursova M."/>
            <person name="Spatafora J.W."/>
            <person name="Tedersoo L."/>
            <person name="Vaario L.-M."/>
            <person name="Yamada A."/>
            <person name="Yan M."/>
            <person name="Wang P."/>
            <person name="Xu J."/>
            <person name="Bruns T."/>
            <person name="Baldrian P."/>
            <person name="Vilgalys R."/>
            <person name="Henrissat B."/>
            <person name="Grigoriev I.V."/>
            <person name="Hibbett D."/>
            <person name="Nagy L.G."/>
            <person name="Martin F.M."/>
        </authorList>
    </citation>
    <scope>NUCLEOTIDE SEQUENCE</scope>
    <source>
        <strain evidence="1">P2</strain>
    </source>
</reference>
<sequence length="580" mass="64614">MALLSHLRALHRKFSVVEEHPSVQPLRRLLTPSRLEVGGSPTPGSNDITLSQRYARMAQDSVRSSTSLVCRWLSPGDVKLLDGKPMAAGGSADIWEATHDGRRVVVKSYRYYTTFDPTQTIVRFQNEVDICSFLSHRDVGVVLLVGVYSTETHPFGLVYEHMDGLDLRQYLRNEPNAGRLELLTDIARCLNHLHDLGIVHGNLRTVNILVDKDGTVRIAGLGNAYVLPHSPAWTADSRTNTDRLCRGRAPELARPGMSPSVPDSTHPTKASDMYAFGVMAFEILTGRPPFHGMTEIAAAYLMLTGDRPPQPDNHEISGRLWDMIERCWDSVPSKRMVVVKSYRYYTTFNPTQTIARFQNEVDICSFLSHRDVGVVLLVGVYSTETHPFGLVYEHMDGLDLRQYLRNEPNAGRLELLTDTARCLNRLHDLDIVHGDLRTVNILVNEEGTVRIAGLGNAYVLPHSPAWTADSGTSADRLSRSRAPELTRPGMSPSVPNSTNPTKASDMYSFGVTAFEILTGRPPFYGMTEIAAAYSMLTGDRPSQPDNHEISDRLWDMIERCWDSMPSKRMSVGEVVGLLEA</sequence>